<keyword evidence="1" id="KW-0328">Glycosyltransferase</keyword>
<dbReference type="HOGENOM" id="CLU_727223_0_0_0"/>
<name>B1ZVY9_OPITP</name>
<dbReference type="CAZy" id="GT9">
    <property type="family name" value="Glycosyltransferase Family 9"/>
</dbReference>
<dbReference type="EMBL" id="CP001032">
    <property type="protein sequence ID" value="ACB76005.1"/>
    <property type="molecule type" value="Genomic_DNA"/>
</dbReference>
<dbReference type="InterPro" id="IPR002201">
    <property type="entry name" value="Glyco_trans_9"/>
</dbReference>
<evidence type="ECO:0000256" key="1">
    <source>
        <dbReference type="ARBA" id="ARBA00022676"/>
    </source>
</evidence>
<feature type="compositionally biased region" description="Polar residues" evidence="3">
    <location>
        <begin position="144"/>
        <end position="153"/>
    </location>
</feature>
<dbReference type="AlphaFoldDB" id="B1ZVY9"/>
<dbReference type="STRING" id="452637.Oter_2724"/>
<dbReference type="KEGG" id="ote:Oter_2724"/>
<sequence>MSTSPRSLTPLVIRFGAFGDMVLMIPVLKALQQRYGAPCDLLGSGPWTEPLLQRVPSCGERFYLTSRRAPYWFNRSQRELVRWLRRRPAGPVYVFEPDEKPLSLLRRAGIAPEWICTLRDFPRRPGEHILAHSVRLARTTPPGLSSALSTLDSHPSMPDTRPELTEADRRDCAEWLAQRGLGEAPLVLLQPGNKKTMKGGDRRRASNVDYWSESNWAAVIAGVRAALPTAHVILCGVPSEQPLAEEIAALAAAHRDSVVVASSELPIPRLLALQERAHSMISVNTGPAHSAAAMGCPLLVMFTRHAHRAADLYAPVPTTAAVQILQPAEAAPNPGLGSITPETVVAAWRTLPAR</sequence>
<keyword evidence="5" id="KW-1185">Reference proteome</keyword>
<dbReference type="InterPro" id="IPR051199">
    <property type="entry name" value="LPS_LOS_Heptosyltrfase"/>
</dbReference>
<dbReference type="Gene3D" id="3.40.50.2000">
    <property type="entry name" value="Glycogen Phosphorylase B"/>
    <property type="match status" value="2"/>
</dbReference>
<organism evidence="4 5">
    <name type="scientific">Opitutus terrae (strain DSM 11246 / JCM 15787 / PB90-1)</name>
    <dbReference type="NCBI Taxonomy" id="452637"/>
    <lineage>
        <taxon>Bacteria</taxon>
        <taxon>Pseudomonadati</taxon>
        <taxon>Verrucomicrobiota</taxon>
        <taxon>Opitutia</taxon>
        <taxon>Opitutales</taxon>
        <taxon>Opitutaceae</taxon>
        <taxon>Opitutus</taxon>
    </lineage>
</organism>
<dbReference type="RefSeq" id="WP_012375540.1">
    <property type="nucleotide sequence ID" value="NC_010571.1"/>
</dbReference>
<keyword evidence="2 4" id="KW-0808">Transferase</keyword>
<dbReference type="SUPFAM" id="SSF53756">
    <property type="entry name" value="UDP-Glycosyltransferase/glycogen phosphorylase"/>
    <property type="match status" value="1"/>
</dbReference>
<evidence type="ECO:0000256" key="3">
    <source>
        <dbReference type="SAM" id="MobiDB-lite"/>
    </source>
</evidence>
<proteinExistence type="predicted"/>
<dbReference type="eggNOG" id="COG0859">
    <property type="taxonomic scope" value="Bacteria"/>
</dbReference>
<dbReference type="GO" id="GO:0005829">
    <property type="term" value="C:cytosol"/>
    <property type="evidence" value="ECO:0007669"/>
    <property type="project" value="TreeGrafter"/>
</dbReference>
<dbReference type="Pfam" id="PF01075">
    <property type="entry name" value="Glyco_transf_9"/>
    <property type="match status" value="1"/>
</dbReference>
<gene>
    <name evidence="4" type="ordered locus">Oter_2724</name>
</gene>
<dbReference type="GO" id="GO:0009244">
    <property type="term" value="P:lipopolysaccharide core region biosynthetic process"/>
    <property type="evidence" value="ECO:0007669"/>
    <property type="project" value="TreeGrafter"/>
</dbReference>
<dbReference type="GO" id="GO:0008713">
    <property type="term" value="F:ADP-heptose-lipopolysaccharide heptosyltransferase activity"/>
    <property type="evidence" value="ECO:0007669"/>
    <property type="project" value="TreeGrafter"/>
</dbReference>
<reference evidence="4 5" key="1">
    <citation type="journal article" date="2011" name="J. Bacteriol.">
        <title>Genome sequence of the verrucomicrobium Opitutus terrae PB90-1, an abundant inhabitant of rice paddy soil ecosystems.</title>
        <authorList>
            <person name="van Passel M.W."/>
            <person name="Kant R."/>
            <person name="Palva A."/>
            <person name="Copeland A."/>
            <person name="Lucas S."/>
            <person name="Lapidus A."/>
            <person name="Glavina del Rio T."/>
            <person name="Pitluck S."/>
            <person name="Goltsman E."/>
            <person name="Clum A."/>
            <person name="Sun H."/>
            <person name="Schmutz J."/>
            <person name="Larimer F.W."/>
            <person name="Land M.L."/>
            <person name="Hauser L."/>
            <person name="Kyrpides N."/>
            <person name="Mikhailova N."/>
            <person name="Richardson P.P."/>
            <person name="Janssen P.H."/>
            <person name="de Vos W.M."/>
            <person name="Smidt H."/>
        </authorList>
    </citation>
    <scope>NUCLEOTIDE SEQUENCE [LARGE SCALE GENOMIC DNA]</scope>
    <source>
        <strain evidence="5">DSM 11246 / JCM 15787 / PB90-1</strain>
    </source>
</reference>
<evidence type="ECO:0000313" key="5">
    <source>
        <dbReference type="Proteomes" id="UP000007013"/>
    </source>
</evidence>
<dbReference type="Proteomes" id="UP000007013">
    <property type="component" value="Chromosome"/>
</dbReference>
<accession>B1ZVY9</accession>
<evidence type="ECO:0000313" key="4">
    <source>
        <dbReference type="EMBL" id="ACB76005.1"/>
    </source>
</evidence>
<protein>
    <submittedName>
        <fullName evidence="4">Glycosyl transferase family 9</fullName>
    </submittedName>
</protein>
<dbReference type="OrthoDB" id="9797795at2"/>
<feature type="region of interest" description="Disordered" evidence="3">
    <location>
        <begin position="144"/>
        <end position="164"/>
    </location>
</feature>
<evidence type="ECO:0000256" key="2">
    <source>
        <dbReference type="ARBA" id="ARBA00022679"/>
    </source>
</evidence>
<dbReference type="PANTHER" id="PTHR30160">
    <property type="entry name" value="TETRAACYLDISACCHARIDE 4'-KINASE-RELATED"/>
    <property type="match status" value="1"/>
</dbReference>